<proteinExistence type="predicted"/>
<dbReference type="OrthoDB" id="2689715at2759"/>
<comment type="caution">
    <text evidence="2">The sequence shown here is derived from an EMBL/GenBank/DDBJ whole genome shotgun (WGS) entry which is preliminary data.</text>
</comment>
<evidence type="ECO:0000256" key="1">
    <source>
        <dbReference type="SAM" id="MobiDB-lite"/>
    </source>
</evidence>
<dbReference type="EMBL" id="JABBWG010000025">
    <property type="protein sequence ID" value="KAG1812897.1"/>
    <property type="molecule type" value="Genomic_DNA"/>
</dbReference>
<dbReference type="AlphaFoldDB" id="A0A9P7E6S7"/>
<dbReference type="GeneID" id="64637217"/>
<sequence>MDSTTVHPTYASNESRLSLTATTLRDASATPSTHADGTPPLSLTQPPPFPVIIIQNNHIAEGGTINILSSHCNGSTVTKLNYVAPTAEPTPLSPPLVNQPEPVEHGRESVVLSGNTFGECVMINVGSPNCTGAVKQTALASRIDRNI</sequence>
<accession>A0A9P7E6S7</accession>
<name>A0A9P7E6S7_9AGAM</name>
<organism evidence="2 3">
    <name type="scientific">Suillus subaureus</name>
    <dbReference type="NCBI Taxonomy" id="48587"/>
    <lineage>
        <taxon>Eukaryota</taxon>
        <taxon>Fungi</taxon>
        <taxon>Dikarya</taxon>
        <taxon>Basidiomycota</taxon>
        <taxon>Agaricomycotina</taxon>
        <taxon>Agaricomycetes</taxon>
        <taxon>Agaricomycetidae</taxon>
        <taxon>Boletales</taxon>
        <taxon>Suillineae</taxon>
        <taxon>Suillaceae</taxon>
        <taxon>Suillus</taxon>
    </lineage>
</organism>
<dbReference type="Proteomes" id="UP000807769">
    <property type="component" value="Unassembled WGS sequence"/>
</dbReference>
<dbReference type="RefSeq" id="XP_041190920.1">
    <property type="nucleotide sequence ID" value="XM_041343201.1"/>
</dbReference>
<evidence type="ECO:0000313" key="3">
    <source>
        <dbReference type="Proteomes" id="UP000807769"/>
    </source>
</evidence>
<feature type="region of interest" description="Disordered" evidence="1">
    <location>
        <begin position="25"/>
        <end position="46"/>
    </location>
</feature>
<feature type="compositionally biased region" description="Polar residues" evidence="1">
    <location>
        <begin position="25"/>
        <end position="35"/>
    </location>
</feature>
<protein>
    <submittedName>
        <fullName evidence="2">Uncharacterized protein</fullName>
    </submittedName>
</protein>
<keyword evidence="3" id="KW-1185">Reference proteome</keyword>
<evidence type="ECO:0000313" key="2">
    <source>
        <dbReference type="EMBL" id="KAG1812897.1"/>
    </source>
</evidence>
<reference evidence="2" key="1">
    <citation type="journal article" date="2020" name="New Phytol.">
        <title>Comparative genomics reveals dynamic genome evolution in host specialist ectomycorrhizal fungi.</title>
        <authorList>
            <person name="Lofgren L.A."/>
            <person name="Nguyen N.H."/>
            <person name="Vilgalys R."/>
            <person name="Ruytinx J."/>
            <person name="Liao H.L."/>
            <person name="Branco S."/>
            <person name="Kuo A."/>
            <person name="LaButti K."/>
            <person name="Lipzen A."/>
            <person name="Andreopoulos W."/>
            <person name="Pangilinan J."/>
            <person name="Riley R."/>
            <person name="Hundley H."/>
            <person name="Na H."/>
            <person name="Barry K."/>
            <person name="Grigoriev I.V."/>
            <person name="Stajich J.E."/>
            <person name="Kennedy P.G."/>
        </authorList>
    </citation>
    <scope>NUCLEOTIDE SEQUENCE</scope>
    <source>
        <strain evidence="2">MN1</strain>
    </source>
</reference>
<gene>
    <name evidence="2" type="ORF">BJ212DRAFT_438593</name>
</gene>